<proteinExistence type="inferred from homology"/>
<name>A0A832H0J7_9CYAN</name>
<feature type="signal peptide" evidence="5">
    <location>
        <begin position="1"/>
        <end position="18"/>
    </location>
</feature>
<dbReference type="InterPro" id="IPR007235">
    <property type="entry name" value="Glyco_trans_28_C"/>
</dbReference>
<dbReference type="SUPFAM" id="SSF53756">
    <property type="entry name" value="UDP-Glycosyltransferase/glycogen phosphorylase"/>
    <property type="match status" value="1"/>
</dbReference>
<comment type="similarity">
    <text evidence="2">Belongs to the glycosyltransferase 28 family.</text>
</comment>
<feature type="chain" id="PRO_5032360056" evidence="5">
    <location>
        <begin position="19"/>
        <end position="399"/>
    </location>
</feature>
<dbReference type="Pfam" id="PF06925">
    <property type="entry name" value="MGDG_synth"/>
    <property type="match status" value="1"/>
</dbReference>
<evidence type="ECO:0000256" key="2">
    <source>
        <dbReference type="ARBA" id="ARBA00006962"/>
    </source>
</evidence>
<dbReference type="InterPro" id="IPR050519">
    <property type="entry name" value="Glycosyltransf_28_UgtP"/>
</dbReference>
<evidence type="ECO:0000259" key="7">
    <source>
        <dbReference type="Pfam" id="PF06925"/>
    </source>
</evidence>
<reference evidence="8" key="1">
    <citation type="journal article" date="2020" name="mSystems">
        <title>Genome- and Community-Level Interaction Insights into Carbon Utilization and Element Cycling Functions of Hydrothermarchaeota in Hydrothermal Sediment.</title>
        <authorList>
            <person name="Zhou Z."/>
            <person name="Liu Y."/>
            <person name="Xu W."/>
            <person name="Pan J."/>
            <person name="Luo Z.H."/>
            <person name="Li M."/>
        </authorList>
    </citation>
    <scope>NUCLEOTIDE SEQUENCE [LARGE SCALE GENOMIC DNA]</scope>
    <source>
        <strain evidence="8">SpSt-402</strain>
    </source>
</reference>
<dbReference type="GO" id="GO:0016020">
    <property type="term" value="C:membrane"/>
    <property type="evidence" value="ECO:0007669"/>
    <property type="project" value="UniProtKB-SubCell"/>
</dbReference>
<sequence>MKRILILHASLGAGHLTAANALCEAFKQFPEVEVFCEDALDYANSLYRNTVTQAYKQLSEKLPQLYKAFYEGSDISDLDRSLDSNLVWARLERPFFTELGQFVRDIDPDVIVCVQQIPSRLLQLLEKEDQPSKPQYVVVTDVIAHSTWINYGVNGYFLPNTLSANLLTQRGVNPESLHVTGIPVKLEIMTPKTKAETRSRHTLPADLPIVAIFAGGLNPKRVRAIVADLLQSTVPLMLVLVAGRNEKLVEAWDDLVENSTVQLRKLELIDYVDDLVVASDLVITKAGGLITSEILARGTPMVLVDPIPGQEEQNADVIAAAGAGVQIRLMEMVAPAVQYLLKHPDRLMEMRQSALELGQPRAAINIAETILSNLHQPIQAEMSTPAHIYENVSNASLVE</sequence>
<evidence type="ECO:0000256" key="4">
    <source>
        <dbReference type="ARBA" id="ARBA00022679"/>
    </source>
</evidence>
<evidence type="ECO:0000259" key="6">
    <source>
        <dbReference type="Pfam" id="PF04101"/>
    </source>
</evidence>
<feature type="domain" description="Glycosyl transferase family 28 C-terminal" evidence="6">
    <location>
        <begin position="236"/>
        <end position="354"/>
    </location>
</feature>
<dbReference type="GO" id="GO:0009247">
    <property type="term" value="P:glycolipid biosynthetic process"/>
    <property type="evidence" value="ECO:0007669"/>
    <property type="project" value="InterPro"/>
</dbReference>
<dbReference type="GO" id="GO:0016758">
    <property type="term" value="F:hexosyltransferase activity"/>
    <property type="evidence" value="ECO:0007669"/>
    <property type="project" value="InterPro"/>
</dbReference>
<accession>A0A832H0J7</accession>
<dbReference type="Gene3D" id="3.40.50.2000">
    <property type="entry name" value="Glycogen Phosphorylase B"/>
    <property type="match status" value="1"/>
</dbReference>
<dbReference type="PANTHER" id="PTHR43025">
    <property type="entry name" value="MONOGALACTOSYLDIACYLGLYCEROL SYNTHASE"/>
    <property type="match status" value="1"/>
</dbReference>
<comment type="caution">
    <text evidence="8">The sequence shown here is derived from an EMBL/GenBank/DDBJ whole genome shotgun (WGS) entry which is preliminary data.</text>
</comment>
<dbReference type="InterPro" id="IPR009695">
    <property type="entry name" value="Diacylglyc_glucosyltr_N"/>
</dbReference>
<keyword evidence="5" id="KW-0732">Signal</keyword>
<dbReference type="Pfam" id="PF04101">
    <property type="entry name" value="Glyco_tran_28_C"/>
    <property type="match status" value="1"/>
</dbReference>
<evidence type="ECO:0000256" key="3">
    <source>
        <dbReference type="ARBA" id="ARBA00022676"/>
    </source>
</evidence>
<organism evidence="8">
    <name type="scientific">Oscillatoriales cyanobacterium SpSt-402</name>
    <dbReference type="NCBI Taxonomy" id="2282168"/>
    <lineage>
        <taxon>Bacteria</taxon>
        <taxon>Bacillati</taxon>
        <taxon>Cyanobacteriota</taxon>
        <taxon>Cyanophyceae</taxon>
        <taxon>Oscillatoriophycideae</taxon>
        <taxon>Oscillatoriales</taxon>
    </lineage>
</organism>
<dbReference type="AlphaFoldDB" id="A0A832H0J7"/>
<comment type="subcellular location">
    <subcellularLocation>
        <location evidence="1">Membrane</location>
    </subcellularLocation>
</comment>
<evidence type="ECO:0000256" key="5">
    <source>
        <dbReference type="SAM" id="SignalP"/>
    </source>
</evidence>
<gene>
    <name evidence="8" type="ORF">ENR47_00965</name>
</gene>
<keyword evidence="4 8" id="KW-0808">Transferase</keyword>
<protein>
    <submittedName>
        <fullName evidence="8">UDP-N-acetylglucosamine--LPS N-acetylglucosamine transferase</fullName>
    </submittedName>
</protein>
<evidence type="ECO:0000256" key="1">
    <source>
        <dbReference type="ARBA" id="ARBA00004370"/>
    </source>
</evidence>
<dbReference type="PANTHER" id="PTHR43025:SF3">
    <property type="entry name" value="MONOGALACTOSYLDIACYLGLYCEROL SYNTHASE 1, CHLOROPLASTIC"/>
    <property type="match status" value="1"/>
</dbReference>
<feature type="domain" description="Diacylglycerol glucosyltransferase N-terminal" evidence="7">
    <location>
        <begin position="15"/>
        <end position="184"/>
    </location>
</feature>
<keyword evidence="3" id="KW-0328">Glycosyltransferase</keyword>
<dbReference type="EMBL" id="DSRD01000060">
    <property type="protein sequence ID" value="HGW92844.1"/>
    <property type="molecule type" value="Genomic_DNA"/>
</dbReference>
<evidence type="ECO:0000313" key="8">
    <source>
        <dbReference type="EMBL" id="HGW92844.1"/>
    </source>
</evidence>